<dbReference type="Proteomes" id="UP000076761">
    <property type="component" value="Unassembled WGS sequence"/>
</dbReference>
<keyword evidence="3" id="KW-1185">Reference proteome</keyword>
<feature type="compositionally biased region" description="Low complexity" evidence="1">
    <location>
        <begin position="72"/>
        <end position="83"/>
    </location>
</feature>
<evidence type="ECO:0000313" key="3">
    <source>
        <dbReference type="Proteomes" id="UP000076761"/>
    </source>
</evidence>
<dbReference type="AlphaFoldDB" id="A0A165SF76"/>
<gene>
    <name evidence="2" type="ORF">NEOLEDRAFT_388404</name>
</gene>
<feature type="region of interest" description="Disordered" evidence="1">
    <location>
        <begin position="50"/>
        <end position="83"/>
    </location>
</feature>
<evidence type="ECO:0000256" key="1">
    <source>
        <dbReference type="SAM" id="MobiDB-lite"/>
    </source>
</evidence>
<proteinExistence type="predicted"/>
<protein>
    <submittedName>
        <fullName evidence="2">Uncharacterized protein</fullName>
    </submittedName>
</protein>
<organism evidence="2 3">
    <name type="scientific">Neolentinus lepideus HHB14362 ss-1</name>
    <dbReference type="NCBI Taxonomy" id="1314782"/>
    <lineage>
        <taxon>Eukaryota</taxon>
        <taxon>Fungi</taxon>
        <taxon>Dikarya</taxon>
        <taxon>Basidiomycota</taxon>
        <taxon>Agaricomycotina</taxon>
        <taxon>Agaricomycetes</taxon>
        <taxon>Gloeophyllales</taxon>
        <taxon>Gloeophyllaceae</taxon>
        <taxon>Neolentinus</taxon>
    </lineage>
</organism>
<name>A0A165SF76_9AGAM</name>
<dbReference type="EMBL" id="KV425574">
    <property type="protein sequence ID" value="KZT25069.1"/>
    <property type="molecule type" value="Genomic_DNA"/>
</dbReference>
<sequence>MQRPIGTDFVGSCISGVRDHEQLLYEYNVLLSFRFCKTLESSCEIPCSMNTRSRPDRLDKPGTSAAKVTRTSSPSSPVSSPSMFISSSVKVKLTTLYTCTRFSESILSPLALMRHLHFRCEFLTLKTFNRRVTG</sequence>
<evidence type="ECO:0000313" key="2">
    <source>
        <dbReference type="EMBL" id="KZT25069.1"/>
    </source>
</evidence>
<dbReference type="InParanoid" id="A0A165SF76"/>
<accession>A0A165SF76</accession>
<reference evidence="2 3" key="1">
    <citation type="journal article" date="2016" name="Mol. Biol. Evol.">
        <title>Comparative Genomics of Early-Diverging Mushroom-Forming Fungi Provides Insights into the Origins of Lignocellulose Decay Capabilities.</title>
        <authorList>
            <person name="Nagy L.G."/>
            <person name="Riley R."/>
            <person name="Tritt A."/>
            <person name="Adam C."/>
            <person name="Daum C."/>
            <person name="Floudas D."/>
            <person name="Sun H."/>
            <person name="Yadav J.S."/>
            <person name="Pangilinan J."/>
            <person name="Larsson K.H."/>
            <person name="Matsuura K."/>
            <person name="Barry K."/>
            <person name="Labutti K."/>
            <person name="Kuo R."/>
            <person name="Ohm R.A."/>
            <person name="Bhattacharya S.S."/>
            <person name="Shirouzu T."/>
            <person name="Yoshinaga Y."/>
            <person name="Martin F.M."/>
            <person name="Grigoriev I.V."/>
            <person name="Hibbett D.S."/>
        </authorList>
    </citation>
    <scope>NUCLEOTIDE SEQUENCE [LARGE SCALE GENOMIC DNA]</scope>
    <source>
        <strain evidence="2 3">HHB14362 ss-1</strain>
    </source>
</reference>